<dbReference type="Proteomes" id="UP000735302">
    <property type="component" value="Unassembled WGS sequence"/>
</dbReference>
<sequence>MKSIKNLPVEYTANKKAWMTGAIFENWLRKLDRKFLLQGRSIAMVMDNCPAHPNVDDLRSIKFVFLLPNTTSYLQPCDQGIINSFKHCYNSRTIRKYLDHI</sequence>
<protein>
    <submittedName>
        <fullName evidence="2">Tigger transposable element-derived protein 4-like</fullName>
    </submittedName>
</protein>
<evidence type="ECO:0000313" key="3">
    <source>
        <dbReference type="Proteomes" id="UP000735302"/>
    </source>
</evidence>
<comment type="caution">
    <text evidence="2">The sequence shown here is derived from an EMBL/GenBank/DDBJ whole genome shotgun (WGS) entry which is preliminary data.</text>
</comment>
<reference evidence="2 3" key="1">
    <citation type="journal article" date="2021" name="Elife">
        <title>Chloroplast acquisition without the gene transfer in kleptoplastic sea slugs, Plakobranchus ocellatus.</title>
        <authorList>
            <person name="Maeda T."/>
            <person name="Takahashi S."/>
            <person name="Yoshida T."/>
            <person name="Shimamura S."/>
            <person name="Takaki Y."/>
            <person name="Nagai Y."/>
            <person name="Toyoda A."/>
            <person name="Suzuki Y."/>
            <person name="Arimoto A."/>
            <person name="Ishii H."/>
            <person name="Satoh N."/>
            <person name="Nishiyama T."/>
            <person name="Hasebe M."/>
            <person name="Maruyama T."/>
            <person name="Minagawa J."/>
            <person name="Obokata J."/>
            <person name="Shigenobu S."/>
        </authorList>
    </citation>
    <scope>NUCLEOTIDE SEQUENCE [LARGE SCALE GENOMIC DNA]</scope>
</reference>
<dbReference type="EMBL" id="BLXT01005065">
    <property type="protein sequence ID" value="GFO19324.1"/>
    <property type="molecule type" value="Genomic_DNA"/>
</dbReference>
<name>A0AAV4BGW1_9GAST</name>
<dbReference type="PANTHER" id="PTHR19303:SF73">
    <property type="entry name" value="PROTEIN PDC2"/>
    <property type="match status" value="1"/>
</dbReference>
<proteinExistence type="predicted"/>
<dbReference type="GO" id="GO:0005634">
    <property type="term" value="C:nucleus"/>
    <property type="evidence" value="ECO:0007669"/>
    <property type="project" value="TreeGrafter"/>
</dbReference>
<evidence type="ECO:0000259" key="1">
    <source>
        <dbReference type="Pfam" id="PF03184"/>
    </source>
</evidence>
<organism evidence="2 3">
    <name type="scientific">Plakobranchus ocellatus</name>
    <dbReference type="NCBI Taxonomy" id="259542"/>
    <lineage>
        <taxon>Eukaryota</taxon>
        <taxon>Metazoa</taxon>
        <taxon>Spiralia</taxon>
        <taxon>Lophotrochozoa</taxon>
        <taxon>Mollusca</taxon>
        <taxon>Gastropoda</taxon>
        <taxon>Heterobranchia</taxon>
        <taxon>Euthyneura</taxon>
        <taxon>Panpulmonata</taxon>
        <taxon>Sacoglossa</taxon>
        <taxon>Placobranchoidea</taxon>
        <taxon>Plakobranchidae</taxon>
        <taxon>Plakobranchus</taxon>
    </lineage>
</organism>
<feature type="domain" description="DDE-1" evidence="1">
    <location>
        <begin position="3"/>
        <end position="99"/>
    </location>
</feature>
<evidence type="ECO:0000313" key="2">
    <source>
        <dbReference type="EMBL" id="GFO19324.1"/>
    </source>
</evidence>
<dbReference type="InterPro" id="IPR004875">
    <property type="entry name" value="DDE_SF_endonuclease_dom"/>
</dbReference>
<gene>
    <name evidence="2" type="ORF">PoB_004582900</name>
</gene>
<dbReference type="Pfam" id="PF03184">
    <property type="entry name" value="DDE_1"/>
    <property type="match status" value="1"/>
</dbReference>
<accession>A0AAV4BGW1</accession>
<dbReference type="GO" id="GO:0003677">
    <property type="term" value="F:DNA binding"/>
    <property type="evidence" value="ECO:0007669"/>
    <property type="project" value="TreeGrafter"/>
</dbReference>
<dbReference type="InterPro" id="IPR050863">
    <property type="entry name" value="CenT-Element_Derived"/>
</dbReference>
<dbReference type="PANTHER" id="PTHR19303">
    <property type="entry name" value="TRANSPOSON"/>
    <property type="match status" value="1"/>
</dbReference>
<dbReference type="AlphaFoldDB" id="A0AAV4BGW1"/>
<keyword evidence="3" id="KW-1185">Reference proteome</keyword>